<comment type="caution">
    <text evidence="14">Lacks conserved residue(s) required for the propagation of feature annotation.</text>
</comment>
<evidence type="ECO:0000256" key="7">
    <source>
        <dbReference type="ARBA" id="ARBA00022741"/>
    </source>
</evidence>
<organism evidence="17 18">
    <name type="scientific">Flintibacter hominis</name>
    <dbReference type="NCBI Taxonomy" id="2763048"/>
    <lineage>
        <taxon>Bacteria</taxon>
        <taxon>Bacillati</taxon>
        <taxon>Bacillota</taxon>
        <taxon>Clostridia</taxon>
        <taxon>Eubacteriales</taxon>
        <taxon>Flintibacter</taxon>
    </lineage>
</organism>
<evidence type="ECO:0000256" key="1">
    <source>
        <dbReference type="ARBA" id="ARBA00001120"/>
    </source>
</evidence>
<proteinExistence type="inferred from homology"/>
<dbReference type="Pfam" id="PF02603">
    <property type="entry name" value="Hpr_kinase_N"/>
    <property type="match status" value="1"/>
</dbReference>
<gene>
    <name evidence="14 17" type="primary">hprK</name>
    <name evidence="17" type="ORF">H8S11_02850</name>
</gene>
<dbReference type="NCBIfam" id="TIGR00679">
    <property type="entry name" value="hpr-ser"/>
    <property type="match status" value="1"/>
</dbReference>
<comment type="miscellaneous">
    <text evidence="14">Both phosphorylation and phosphorolysis are carried out by the same active site and suggest a common mechanism for both reactions.</text>
</comment>
<dbReference type="RefSeq" id="WP_147572176.1">
    <property type="nucleotide sequence ID" value="NZ_JACOPO010000001.1"/>
</dbReference>
<keyword evidence="10 14" id="KW-0460">Magnesium</keyword>
<dbReference type="InterPro" id="IPR011104">
    <property type="entry name" value="Hpr_kin/Pase_C"/>
</dbReference>
<feature type="active site" evidence="14">
    <location>
        <position position="164"/>
    </location>
</feature>
<dbReference type="GO" id="GO:0005524">
    <property type="term" value="F:ATP binding"/>
    <property type="evidence" value="ECO:0007669"/>
    <property type="project" value="UniProtKB-UniRule"/>
</dbReference>
<evidence type="ECO:0000256" key="5">
    <source>
        <dbReference type="ARBA" id="ARBA00022679"/>
    </source>
</evidence>
<evidence type="ECO:0000256" key="3">
    <source>
        <dbReference type="ARBA" id="ARBA00006883"/>
    </source>
</evidence>
<keyword evidence="18" id="KW-1185">Reference proteome</keyword>
<comment type="cofactor">
    <cofactor evidence="2 14">
        <name>Mg(2+)</name>
        <dbReference type="ChEBI" id="CHEBI:18420"/>
    </cofactor>
</comment>
<dbReference type="HAMAP" id="MF_01249">
    <property type="entry name" value="HPr_kinase"/>
    <property type="match status" value="1"/>
</dbReference>
<feature type="binding site" evidence="14">
    <location>
        <position position="165"/>
    </location>
    <ligand>
        <name>Mg(2+)</name>
        <dbReference type="ChEBI" id="CHEBI:18420"/>
    </ligand>
</feature>
<feature type="active site" evidence="14">
    <location>
        <position position="248"/>
    </location>
</feature>
<dbReference type="SUPFAM" id="SSF53795">
    <property type="entry name" value="PEP carboxykinase-like"/>
    <property type="match status" value="1"/>
</dbReference>
<dbReference type="InterPro" id="IPR003755">
    <property type="entry name" value="HPr(Ser)_kin/Pase"/>
</dbReference>
<dbReference type="EC" id="2.7.11.-" evidence="14"/>
<comment type="subunit">
    <text evidence="14">Homohexamer.</text>
</comment>
<dbReference type="AlphaFoldDB" id="A0A8J6J0T1"/>
<dbReference type="GO" id="GO:0004674">
    <property type="term" value="F:protein serine/threonine kinase activity"/>
    <property type="evidence" value="ECO:0007669"/>
    <property type="project" value="UniProtKB-KW"/>
</dbReference>
<dbReference type="PROSITE" id="PS00675">
    <property type="entry name" value="SIGMA54_INTERACT_1"/>
    <property type="match status" value="1"/>
</dbReference>
<evidence type="ECO:0000256" key="6">
    <source>
        <dbReference type="ARBA" id="ARBA00022723"/>
    </source>
</evidence>
<feature type="region of interest" description="Important for the catalytic mechanism of dephosphorylation" evidence="14">
    <location>
        <begin position="269"/>
        <end position="274"/>
    </location>
</feature>
<dbReference type="GO" id="GO:0004712">
    <property type="term" value="F:protein serine/threonine/tyrosine kinase activity"/>
    <property type="evidence" value="ECO:0007669"/>
    <property type="project" value="UniProtKB-UniRule"/>
</dbReference>
<dbReference type="InterPro" id="IPR028979">
    <property type="entry name" value="Ser_kin/Pase_Hpr-like_N_sf"/>
</dbReference>
<dbReference type="FunFam" id="3.40.50.300:FF:000174">
    <property type="entry name" value="HPr kinase/phosphorylase"/>
    <property type="match status" value="1"/>
</dbReference>
<comment type="catalytic activity">
    <reaction evidence="1 14">
        <text>[HPr protein]-L-serine + ATP = [HPr protein]-O-phospho-L-serine + ADP + H(+)</text>
        <dbReference type="Rhea" id="RHEA:46600"/>
        <dbReference type="Rhea" id="RHEA-COMP:11602"/>
        <dbReference type="Rhea" id="RHEA-COMP:11603"/>
        <dbReference type="ChEBI" id="CHEBI:15378"/>
        <dbReference type="ChEBI" id="CHEBI:29999"/>
        <dbReference type="ChEBI" id="CHEBI:30616"/>
        <dbReference type="ChEBI" id="CHEBI:83421"/>
        <dbReference type="ChEBI" id="CHEBI:456216"/>
    </reaction>
</comment>
<evidence type="ECO:0000256" key="11">
    <source>
        <dbReference type="ARBA" id="ARBA00023268"/>
    </source>
</evidence>
<accession>A0A8J6J0T1</accession>
<dbReference type="Proteomes" id="UP000628736">
    <property type="component" value="Unassembled WGS sequence"/>
</dbReference>
<dbReference type="PANTHER" id="PTHR30305">
    <property type="entry name" value="PROTEIN YJDM-RELATED"/>
    <property type="match status" value="1"/>
</dbReference>
<comment type="domain">
    <text evidence="14">The Walker A ATP-binding motif also binds Pi and PPi.</text>
</comment>
<dbReference type="SUPFAM" id="SSF75138">
    <property type="entry name" value="HprK N-terminal domain-like"/>
    <property type="match status" value="1"/>
</dbReference>
<evidence type="ECO:0000256" key="8">
    <source>
        <dbReference type="ARBA" id="ARBA00022777"/>
    </source>
</evidence>
<evidence type="ECO:0000259" key="15">
    <source>
        <dbReference type="Pfam" id="PF02603"/>
    </source>
</evidence>
<feature type="domain" description="HPr kinase/phosphorylase C-terminal" evidence="16">
    <location>
        <begin position="135"/>
        <end position="303"/>
    </location>
</feature>
<feature type="domain" description="HPr(Ser) kinase/phosphorylase N-terminal" evidence="15">
    <location>
        <begin position="9"/>
        <end position="129"/>
    </location>
</feature>
<sequence length="317" mass="35551">MAEGISSVRLGDIIQEFGLEVLNKGTNYENVPLRTVDVNRPGLPLTGFFEHFDTARLLLIGLTEYTYLETLEPEKRRERFEALLSYPVPGLIVTRGMEPFPECMEMAEKYDRTVLRTKAQTSAFMSNLIGSLCDRLAPKITRSGVMMEVYGEGVLFQGESGVGKSEVAIELIKRGHRLVADDAVEIRLTNHGTVEATAPELIRHYMELRGIGVIDVRRLFGMGAIKDKQQIDLVIDLEPWDDHAVYDRLGLDTVQTDILGVKVPEATIPVKPGRNLASIVEVAAMNNRNRKMGHNAALELTNRMDRHFEKLMEEGDL</sequence>
<evidence type="ECO:0000256" key="13">
    <source>
        <dbReference type="ARBA" id="ARBA00047657"/>
    </source>
</evidence>
<keyword evidence="9 14" id="KW-0067">ATP-binding</keyword>
<feature type="binding site" evidence="14">
    <location>
        <begin position="158"/>
        <end position="165"/>
    </location>
    <ligand>
        <name>ATP</name>
        <dbReference type="ChEBI" id="CHEBI:30616"/>
    </ligand>
</feature>
<keyword evidence="12 14" id="KW-0119">Carbohydrate metabolism</keyword>
<comment type="similarity">
    <text evidence="3 14">Belongs to the HPrK/P family.</text>
</comment>
<dbReference type="GO" id="GO:0000155">
    <property type="term" value="F:phosphorelay sensor kinase activity"/>
    <property type="evidence" value="ECO:0007669"/>
    <property type="project" value="InterPro"/>
</dbReference>
<dbReference type="CDD" id="cd01918">
    <property type="entry name" value="HprK_C"/>
    <property type="match status" value="1"/>
</dbReference>
<evidence type="ECO:0000313" key="18">
    <source>
        <dbReference type="Proteomes" id="UP000628736"/>
    </source>
</evidence>
<comment type="function">
    <text evidence="14">Catalyzes the ATP- as well as the pyrophosphate-dependent phosphorylation of a specific serine residue in HPr, a phosphocarrier protein of the phosphoenolpyruvate-dependent sugar phosphotransferase system (PTS). HprK/P also catalyzes the pyrophosphate-producing, inorganic phosphate-dependent dephosphorylation (phosphorolysis) of seryl-phosphorylated HPr (P-Ser-HPr). The two antagonistic activities of HprK/P are regulated by several intracellular metabolites, which change their concentration in response to the absence or presence of rapidly metabolisable carbon sources (glucose, fructose, etc.) in the growth medium. Therefore, by controlling the phosphorylation state of HPr, HPrK/P is a sensor enzyme that plays a major role in the regulation of carbon metabolism and sugar transport: it mediates carbon catabolite repression (CCR), and regulates PTS-catalyzed carbohydrate uptake and inducer exclusion.</text>
</comment>
<keyword evidence="11 14" id="KW-0511">Multifunctional enzyme</keyword>
<evidence type="ECO:0000256" key="9">
    <source>
        <dbReference type="ARBA" id="ARBA00022840"/>
    </source>
</evidence>
<feature type="region of interest" description="Important for the catalytic mechanism of both phosphorylation and dephosphorylation" evidence="14">
    <location>
        <begin position="206"/>
        <end position="215"/>
    </location>
</feature>
<comment type="catalytic activity">
    <reaction evidence="13 14">
        <text>[HPr protein]-O-phospho-L-serine + phosphate + H(+) = [HPr protein]-L-serine + diphosphate</text>
        <dbReference type="Rhea" id="RHEA:46604"/>
        <dbReference type="Rhea" id="RHEA-COMP:11602"/>
        <dbReference type="Rhea" id="RHEA-COMP:11603"/>
        <dbReference type="ChEBI" id="CHEBI:15378"/>
        <dbReference type="ChEBI" id="CHEBI:29999"/>
        <dbReference type="ChEBI" id="CHEBI:33019"/>
        <dbReference type="ChEBI" id="CHEBI:43474"/>
        <dbReference type="ChEBI" id="CHEBI:83421"/>
    </reaction>
</comment>
<dbReference type="Pfam" id="PF07475">
    <property type="entry name" value="Hpr_kinase_C"/>
    <property type="match status" value="1"/>
</dbReference>
<keyword evidence="6 14" id="KW-0479">Metal-binding</keyword>
<evidence type="ECO:0000256" key="2">
    <source>
        <dbReference type="ARBA" id="ARBA00001946"/>
    </source>
</evidence>
<name>A0A8J6J0T1_9FIRM</name>
<evidence type="ECO:0000256" key="12">
    <source>
        <dbReference type="ARBA" id="ARBA00023277"/>
    </source>
</evidence>
<evidence type="ECO:0000313" key="17">
    <source>
        <dbReference type="EMBL" id="MBC5721759.1"/>
    </source>
</evidence>
<dbReference type="PANTHER" id="PTHR30305:SF1">
    <property type="entry name" value="HPR KINASE_PHOSPHORYLASE"/>
    <property type="match status" value="1"/>
</dbReference>
<dbReference type="InterPro" id="IPR025662">
    <property type="entry name" value="Sigma_54_int_dom_ATP-bd_1"/>
</dbReference>
<keyword evidence="5 14" id="KW-0808">Transferase</keyword>
<evidence type="ECO:0000256" key="4">
    <source>
        <dbReference type="ARBA" id="ARBA00022527"/>
    </source>
</evidence>
<keyword evidence="4 14" id="KW-0723">Serine/threonine-protein kinase</keyword>
<dbReference type="GO" id="GO:0006109">
    <property type="term" value="P:regulation of carbohydrate metabolic process"/>
    <property type="evidence" value="ECO:0007669"/>
    <property type="project" value="UniProtKB-UniRule"/>
</dbReference>
<dbReference type="InterPro" id="IPR011126">
    <property type="entry name" value="Hpr_kin/Pase_Hpr_N"/>
</dbReference>
<evidence type="ECO:0000259" key="16">
    <source>
        <dbReference type="Pfam" id="PF07475"/>
    </source>
</evidence>
<dbReference type="EMBL" id="JACOPO010000001">
    <property type="protein sequence ID" value="MBC5721759.1"/>
    <property type="molecule type" value="Genomic_DNA"/>
</dbReference>
<reference evidence="17" key="1">
    <citation type="submission" date="2020-08" db="EMBL/GenBank/DDBJ databases">
        <title>Genome public.</title>
        <authorList>
            <person name="Liu C."/>
            <person name="Sun Q."/>
        </authorList>
    </citation>
    <scope>NUCLEOTIDE SEQUENCE</scope>
    <source>
        <strain evidence="17">NSJ-23</strain>
    </source>
</reference>
<feature type="binding site" evidence="14">
    <location>
        <position position="207"/>
    </location>
    <ligand>
        <name>Mg(2+)</name>
        <dbReference type="ChEBI" id="CHEBI:18420"/>
    </ligand>
</feature>
<evidence type="ECO:0000256" key="10">
    <source>
        <dbReference type="ARBA" id="ARBA00022842"/>
    </source>
</evidence>
<dbReference type="Gene3D" id="3.40.1390.20">
    <property type="entry name" value="HprK N-terminal domain-like"/>
    <property type="match status" value="1"/>
</dbReference>
<keyword evidence="7 14" id="KW-0547">Nucleotide-binding</keyword>
<feature type="active site" description="Proton acceptor; for phosphorylation activity. Proton donor; for dephosphorylation activity" evidence="14">
    <location>
        <position position="182"/>
    </location>
</feature>
<evidence type="ECO:0000256" key="14">
    <source>
        <dbReference type="HAMAP-Rule" id="MF_01249"/>
    </source>
</evidence>
<dbReference type="InterPro" id="IPR027417">
    <property type="entry name" value="P-loop_NTPase"/>
</dbReference>
<protein>
    <recommendedName>
        <fullName evidence="14">HPr kinase/phosphorylase</fullName>
        <shortName evidence="14">HPrK/P</shortName>
        <ecNumber evidence="14">2.7.11.-</ecNumber>
        <ecNumber evidence="14">2.7.4.-</ecNumber>
    </recommendedName>
    <alternativeName>
        <fullName evidence="14">HPr(Ser) kinase/phosphorylase</fullName>
    </alternativeName>
</protein>
<comment type="caution">
    <text evidence="17">The sequence shown here is derived from an EMBL/GenBank/DDBJ whole genome shotgun (WGS) entry which is preliminary data.</text>
</comment>
<keyword evidence="8 14" id="KW-0418">Kinase</keyword>
<dbReference type="GO" id="GO:0000287">
    <property type="term" value="F:magnesium ion binding"/>
    <property type="evidence" value="ECO:0007669"/>
    <property type="project" value="UniProtKB-UniRule"/>
</dbReference>
<dbReference type="EC" id="2.7.4.-" evidence="14"/>
<dbReference type="Gene3D" id="3.40.50.300">
    <property type="entry name" value="P-loop containing nucleotide triphosphate hydrolases"/>
    <property type="match status" value="1"/>
</dbReference>